<evidence type="ECO:0000256" key="2">
    <source>
        <dbReference type="ARBA" id="ARBA00023125"/>
    </source>
</evidence>
<accession>A0A423SFK1</accession>
<feature type="domain" description="HTH CENPB-type" evidence="4">
    <location>
        <begin position="10"/>
        <end position="80"/>
    </location>
</feature>
<dbReference type="GO" id="GO:0003677">
    <property type="term" value="F:DNA binding"/>
    <property type="evidence" value="ECO:0007669"/>
    <property type="project" value="UniProtKB-KW"/>
</dbReference>
<feature type="region of interest" description="Disordered" evidence="3">
    <location>
        <begin position="403"/>
        <end position="433"/>
    </location>
</feature>
<dbReference type="Pfam" id="PF03221">
    <property type="entry name" value="HTH_Tnp_Tc5"/>
    <property type="match status" value="1"/>
</dbReference>
<evidence type="ECO:0000256" key="3">
    <source>
        <dbReference type="SAM" id="MobiDB-lite"/>
    </source>
</evidence>
<gene>
    <name evidence="5" type="ORF">C7M84_019158</name>
</gene>
<feature type="compositionally biased region" description="Pro residues" evidence="3">
    <location>
        <begin position="286"/>
        <end position="298"/>
    </location>
</feature>
<dbReference type="Proteomes" id="UP000283509">
    <property type="component" value="Unassembled WGS sequence"/>
</dbReference>
<dbReference type="PROSITE" id="PS51253">
    <property type="entry name" value="HTH_CENPB"/>
    <property type="match status" value="1"/>
</dbReference>
<keyword evidence="6" id="KW-1185">Reference proteome</keyword>
<reference evidence="5 6" key="2">
    <citation type="submission" date="2019-01" db="EMBL/GenBank/DDBJ databases">
        <title>The decoding of complex shrimp genome reveals the adaptation for benthos swimmer, frequently molting mechanism and breeding impact on genome.</title>
        <authorList>
            <person name="Sun Y."/>
            <person name="Gao Y."/>
            <person name="Yu Y."/>
        </authorList>
    </citation>
    <scope>NUCLEOTIDE SEQUENCE [LARGE SCALE GENOMIC DNA]</scope>
    <source>
        <tissue evidence="5">Muscle</tissue>
    </source>
</reference>
<organism evidence="5 6">
    <name type="scientific">Penaeus vannamei</name>
    <name type="common">Whiteleg shrimp</name>
    <name type="synonym">Litopenaeus vannamei</name>
    <dbReference type="NCBI Taxonomy" id="6689"/>
    <lineage>
        <taxon>Eukaryota</taxon>
        <taxon>Metazoa</taxon>
        <taxon>Ecdysozoa</taxon>
        <taxon>Arthropoda</taxon>
        <taxon>Crustacea</taxon>
        <taxon>Multicrustacea</taxon>
        <taxon>Malacostraca</taxon>
        <taxon>Eumalacostraca</taxon>
        <taxon>Eucarida</taxon>
        <taxon>Decapoda</taxon>
        <taxon>Dendrobranchiata</taxon>
        <taxon>Penaeoidea</taxon>
        <taxon>Penaeidae</taxon>
        <taxon>Penaeus</taxon>
    </lineage>
</organism>
<evidence type="ECO:0000259" key="4">
    <source>
        <dbReference type="PROSITE" id="PS51253"/>
    </source>
</evidence>
<dbReference type="Gene3D" id="1.10.10.60">
    <property type="entry name" value="Homeodomain-like"/>
    <property type="match status" value="1"/>
</dbReference>
<feature type="region of interest" description="Disordered" evidence="3">
    <location>
        <begin position="278"/>
        <end position="329"/>
    </location>
</feature>
<evidence type="ECO:0000313" key="6">
    <source>
        <dbReference type="Proteomes" id="UP000283509"/>
    </source>
</evidence>
<dbReference type="InterPro" id="IPR006600">
    <property type="entry name" value="HTH_CenpB_DNA-bd_dom"/>
</dbReference>
<comment type="caution">
    <text evidence="5">The sequence shown here is derived from an EMBL/GenBank/DDBJ whole genome shotgun (WGS) entry which is preliminary data.</text>
</comment>
<dbReference type="AlphaFoldDB" id="A0A423SFK1"/>
<evidence type="ECO:0000256" key="1">
    <source>
        <dbReference type="ARBA" id="ARBA00004123"/>
    </source>
</evidence>
<sequence length="433" mass="48413">MAPLMGVSVASQKRQRLGYPVVERELVRWFASVRLCQDVNDSDLQHRALHIARALGYSQFRASRQWLYSWKVRNGLADPESERLEMERKSEESARLQEVAIALAAVRPTRAGMEAMTQLLRGDDRDETPQTCVGAVQRMVTLLQLVMAGLFGLHGAVLHLLQGLMTLMTGLMNSGPVSMVACDAMRDSQDMAHQDVKYFMPLGDERLAMDDTLDDSVDKLIAEDLMDRDFFGLLRRSGRSPGSNSRLLETPKVFCNPPSLPPPHTPYPLSPPPLPFHPSHFHLHPHPPPPLSPPPFHPPSHHLHPHPPPPPFHPTHPPTYPTATPPLSPYPPSLIPLHPPPYNPLPFHPPPLSPPPLSPPPSLAFSPTWAEHPLSHKKDPTPRRHAASFCARRICYRRMLNISKVDREQMNASQDSPEQKDNYKTQAGIGEIS</sequence>
<dbReference type="InterPro" id="IPR009057">
    <property type="entry name" value="Homeodomain-like_sf"/>
</dbReference>
<evidence type="ECO:0000313" key="5">
    <source>
        <dbReference type="EMBL" id="ROT62975.1"/>
    </source>
</evidence>
<protein>
    <recommendedName>
        <fullName evidence="4">HTH CENPB-type domain-containing protein</fullName>
    </recommendedName>
</protein>
<name>A0A423SFK1_PENVA</name>
<feature type="compositionally biased region" description="Pro residues" evidence="3">
    <location>
        <begin position="306"/>
        <end position="329"/>
    </location>
</feature>
<proteinExistence type="predicted"/>
<comment type="subcellular location">
    <subcellularLocation>
        <location evidence="1">Nucleus</location>
    </subcellularLocation>
</comment>
<reference evidence="5 6" key="1">
    <citation type="submission" date="2018-04" db="EMBL/GenBank/DDBJ databases">
        <authorList>
            <person name="Zhang X."/>
            <person name="Yuan J."/>
            <person name="Li F."/>
            <person name="Xiang J."/>
        </authorList>
    </citation>
    <scope>NUCLEOTIDE SEQUENCE [LARGE SCALE GENOMIC DNA]</scope>
    <source>
        <tissue evidence="5">Muscle</tissue>
    </source>
</reference>
<keyword evidence="2" id="KW-0238">DNA-binding</keyword>
<dbReference type="SUPFAM" id="SSF46689">
    <property type="entry name" value="Homeodomain-like"/>
    <property type="match status" value="1"/>
</dbReference>
<dbReference type="GO" id="GO:0005634">
    <property type="term" value="C:nucleus"/>
    <property type="evidence" value="ECO:0007669"/>
    <property type="project" value="UniProtKB-SubCell"/>
</dbReference>
<dbReference type="EMBL" id="QCYY01003512">
    <property type="protein sequence ID" value="ROT62975.1"/>
    <property type="molecule type" value="Genomic_DNA"/>
</dbReference>